<organism evidence="1 2">
    <name type="scientific">Stegodyphus mimosarum</name>
    <name type="common">African social velvet spider</name>
    <dbReference type="NCBI Taxonomy" id="407821"/>
    <lineage>
        <taxon>Eukaryota</taxon>
        <taxon>Metazoa</taxon>
        <taxon>Ecdysozoa</taxon>
        <taxon>Arthropoda</taxon>
        <taxon>Chelicerata</taxon>
        <taxon>Arachnida</taxon>
        <taxon>Araneae</taxon>
        <taxon>Araneomorphae</taxon>
        <taxon>Entelegynae</taxon>
        <taxon>Eresoidea</taxon>
        <taxon>Eresidae</taxon>
        <taxon>Stegodyphus</taxon>
    </lineage>
</organism>
<keyword evidence="1" id="KW-0808">Transferase</keyword>
<evidence type="ECO:0000313" key="2">
    <source>
        <dbReference type="Proteomes" id="UP000054359"/>
    </source>
</evidence>
<dbReference type="GO" id="GO:0019887">
    <property type="term" value="F:protein kinase regulator activity"/>
    <property type="evidence" value="ECO:0007669"/>
    <property type="project" value="TreeGrafter"/>
</dbReference>
<keyword evidence="1" id="KW-0418">Kinase</keyword>
<name>A0A087UP40_STEMI</name>
<accession>A0A087UP40</accession>
<dbReference type="OrthoDB" id="6084525at2759"/>
<feature type="non-terminal residue" evidence="1">
    <location>
        <position position="93"/>
    </location>
</feature>
<dbReference type="STRING" id="407821.A0A087UP40"/>
<reference evidence="1 2" key="1">
    <citation type="submission" date="2013-11" db="EMBL/GenBank/DDBJ databases">
        <title>Genome sequencing of Stegodyphus mimosarum.</title>
        <authorList>
            <person name="Bechsgaard J."/>
        </authorList>
    </citation>
    <scope>NUCLEOTIDE SEQUENCE [LARGE SCALE GENOMIC DNA]</scope>
</reference>
<keyword evidence="2" id="KW-1185">Reference proteome</keyword>
<dbReference type="EMBL" id="KK120826">
    <property type="protein sequence ID" value="KFM79129.1"/>
    <property type="molecule type" value="Genomic_DNA"/>
</dbReference>
<evidence type="ECO:0000313" key="1">
    <source>
        <dbReference type="EMBL" id="KFM79129.1"/>
    </source>
</evidence>
<dbReference type="GO" id="GO:0030165">
    <property type="term" value="F:PDZ domain binding"/>
    <property type="evidence" value="ECO:0007669"/>
    <property type="project" value="TreeGrafter"/>
</dbReference>
<dbReference type="AlphaFoldDB" id="A0A087UP40"/>
<dbReference type="Proteomes" id="UP000054359">
    <property type="component" value="Unassembled WGS sequence"/>
</dbReference>
<dbReference type="PANTHER" id="PTHR24116:SF0">
    <property type="entry name" value="KINASE D-INTERACTING SUBSTRATE OF 220 KDA"/>
    <property type="match status" value="1"/>
</dbReference>
<protein>
    <submittedName>
        <fullName evidence="1">Kinase D-interacting substrate</fullName>
    </submittedName>
</protein>
<dbReference type="GO" id="GO:0016301">
    <property type="term" value="F:kinase activity"/>
    <property type="evidence" value="ECO:0007669"/>
    <property type="project" value="UniProtKB-KW"/>
</dbReference>
<gene>
    <name evidence="1" type="ORF">X975_23859</name>
</gene>
<sequence>MRARSKAIVEILLRNPKNSQLLYRPNRAGETPYNIDTNHQKSILAQIFGARRLNTNEDSENRLGYDLYSSALADILSEPSLSMPISVGLYAKW</sequence>
<dbReference type="PANTHER" id="PTHR24116">
    <property type="entry name" value="KINASE D-INTERACTING SUBSTRATE OF 220 KDA"/>
    <property type="match status" value="1"/>
</dbReference>
<proteinExistence type="predicted"/>
<dbReference type="InterPro" id="IPR052771">
    <property type="entry name" value="Neurotrophin_sig_adaptor"/>
</dbReference>